<reference evidence="1 2" key="1">
    <citation type="journal article" date="2018" name="Genome Biol. Evol.">
        <title>Multiple Roots of Fruiting Body Formation in Amoebozoa.</title>
        <authorList>
            <person name="Hillmann F."/>
            <person name="Forbes G."/>
            <person name="Novohradska S."/>
            <person name="Ferling I."/>
            <person name="Riege K."/>
            <person name="Groth M."/>
            <person name="Westermann M."/>
            <person name="Marz M."/>
            <person name="Spaller T."/>
            <person name="Winckler T."/>
            <person name="Schaap P."/>
            <person name="Glockner G."/>
        </authorList>
    </citation>
    <scope>NUCLEOTIDE SEQUENCE [LARGE SCALE GENOMIC DNA]</scope>
    <source>
        <strain evidence="1 2">Jena</strain>
    </source>
</reference>
<gene>
    <name evidence="1" type="ORF">PROFUN_15798</name>
</gene>
<organism evidence="1 2">
    <name type="scientific">Planoprotostelium fungivorum</name>
    <dbReference type="NCBI Taxonomy" id="1890364"/>
    <lineage>
        <taxon>Eukaryota</taxon>
        <taxon>Amoebozoa</taxon>
        <taxon>Evosea</taxon>
        <taxon>Variosea</taxon>
        <taxon>Cavosteliida</taxon>
        <taxon>Cavosteliaceae</taxon>
        <taxon>Planoprotostelium</taxon>
    </lineage>
</organism>
<dbReference type="EMBL" id="MDYQ01000396">
    <property type="protein sequence ID" value="PRP75298.1"/>
    <property type="molecule type" value="Genomic_DNA"/>
</dbReference>
<keyword evidence="2" id="KW-1185">Reference proteome</keyword>
<protein>
    <recommendedName>
        <fullName evidence="3">Ankyrin repeat protein</fullName>
    </recommendedName>
</protein>
<dbReference type="Proteomes" id="UP000241769">
    <property type="component" value="Unassembled WGS sequence"/>
</dbReference>
<evidence type="ECO:0000313" key="1">
    <source>
        <dbReference type="EMBL" id="PRP75298.1"/>
    </source>
</evidence>
<dbReference type="InParanoid" id="A0A2P6MUA6"/>
<comment type="caution">
    <text evidence="1">The sequence shown here is derived from an EMBL/GenBank/DDBJ whole genome shotgun (WGS) entry which is preliminary data.</text>
</comment>
<proteinExistence type="predicted"/>
<name>A0A2P6MUA6_9EUKA</name>
<accession>A0A2P6MUA6</accession>
<sequence>MPVEDLPSIDNFFTVRYQRSVAYELASNGQKDAIMMLKQQGLIDPDMGTMLYQGAGEAGSIDMIRWLHCPQIVTWQYKAIYETAIYSGCTEVMDYLLTKLDDLSIESGLQLTPDTRFECRWDLIRRR</sequence>
<evidence type="ECO:0008006" key="3">
    <source>
        <dbReference type="Google" id="ProtNLM"/>
    </source>
</evidence>
<dbReference type="AlphaFoldDB" id="A0A2P6MUA6"/>
<evidence type="ECO:0000313" key="2">
    <source>
        <dbReference type="Proteomes" id="UP000241769"/>
    </source>
</evidence>